<dbReference type="Gene3D" id="3.30.70.270">
    <property type="match status" value="1"/>
</dbReference>
<evidence type="ECO:0000313" key="4">
    <source>
        <dbReference type="EMBL" id="SQH76545.1"/>
    </source>
</evidence>
<feature type="chain" id="PRO_5016309824" evidence="2">
    <location>
        <begin position="23"/>
        <end position="932"/>
    </location>
</feature>
<dbReference type="InterPro" id="IPR001638">
    <property type="entry name" value="Solute-binding_3/MltF_N"/>
</dbReference>
<evidence type="ECO:0000259" key="3">
    <source>
        <dbReference type="PROSITE" id="PS50887"/>
    </source>
</evidence>
<dbReference type="SMART" id="SM00062">
    <property type="entry name" value="PBPb"/>
    <property type="match status" value="3"/>
</dbReference>
<dbReference type="EMBL" id="LS483452">
    <property type="protein sequence ID" value="SQH76545.1"/>
    <property type="molecule type" value="Genomic_DNA"/>
</dbReference>
<dbReference type="PROSITE" id="PS50887">
    <property type="entry name" value="GGDEF"/>
    <property type="match status" value="1"/>
</dbReference>
<sequence length="932" mass="104295">MKYFTLVFVVSLLVLSSVPLWADEAKPLILVMGEDSYPYQFVDEQGEPSGVLVDMWQEWSKQTATPVMFVSRHWTDTLDQLSHGDADVHIGMAVTQSRSEKFAFAQALTHVSTYLYLHQDLPPRLTFEELGPYQIGIVSGSSHETELLKLSSKVRFKRYKNRHELLVGVLHGEIKVFAGMQGYLRDKKINKQVISLFPLSRRILIKQVPLRPALNKSDGQLMQQVNAGFAAIDKGRLDAIEEYWIGIKPQQNGLIIATAINLEPFISLGGDGMPHGLYVDIWNLWSDKTGIPISFITSDINQSLDRVKSGKADVHIGYPESDKFNTGLLRSQLLYRVKSRLYSYGKPIESLQSLQGSRVGAVPTAPYLAQLKQALPDVELKLYGSVTAMIQAAKEGHIGSFVASSSWTHHYLVLQGAWSEFYPFPKLEFVTDIFVLTSPHNVGLSNRIKAGFELIETQELAEIERKWILDSQVRTFKSHLELIQLSGEQQQYLQDLKSIRVGYLKDWQPMEFSNEDDMFSGINRDVVDVITKQLGISVEAVAFDEWQSLINALIEGDVDIAGSVAATADRRKALLFSDPYWPSPWSLATPIETEAIFNVQQLAGQRLAIVEGYQLVNQLMGADYGIELVLVADPHSGLTAVKEGKVDAFVDKAINLASTLKHGDYSQLKMSVLADFSEQHSHFGIHPSLAQFVPLMNLAIKNLDQTKRQVIYQHWIQPVAVSPRGSDTVKWCVSVIIVLLILIAIILMCRLLLTKERLKRTQLESQLSKMTHFDQMTGFANRSLLDDRLKQAVLLHSREQATFGVLFIDIGGLKSVNKQMGHDVGDKLLKLVAEQMSTCIRRSDTLARFGSNEFVVVLNKSKDLDLVCQIADTIITNLSKSFDCEDTKLNVRASIGIAMFPADGDNVVELLKSADKLMYRAKQSGGNCYKSS</sequence>
<dbReference type="InterPro" id="IPR000160">
    <property type="entry name" value="GGDEF_dom"/>
</dbReference>
<dbReference type="Pfam" id="PF00497">
    <property type="entry name" value="SBP_bac_3"/>
    <property type="match status" value="3"/>
</dbReference>
<keyword evidence="1" id="KW-0812">Transmembrane</keyword>
<organism evidence="4 5">
    <name type="scientific">Shewanella benthica</name>
    <dbReference type="NCBI Taxonomy" id="43661"/>
    <lineage>
        <taxon>Bacteria</taxon>
        <taxon>Pseudomonadati</taxon>
        <taxon>Pseudomonadota</taxon>
        <taxon>Gammaproteobacteria</taxon>
        <taxon>Alteromonadales</taxon>
        <taxon>Shewanellaceae</taxon>
        <taxon>Shewanella</taxon>
    </lineage>
</organism>
<proteinExistence type="predicted"/>
<dbReference type="CDD" id="cd13706">
    <property type="entry name" value="PBP2_HisK_like_1"/>
    <property type="match status" value="2"/>
</dbReference>
<feature type="signal peptide" evidence="2">
    <location>
        <begin position="1"/>
        <end position="22"/>
    </location>
</feature>
<dbReference type="Pfam" id="PF00990">
    <property type="entry name" value="GGDEF"/>
    <property type="match status" value="1"/>
</dbReference>
<dbReference type="InterPro" id="IPR029787">
    <property type="entry name" value="Nucleotide_cyclase"/>
</dbReference>
<evidence type="ECO:0000256" key="2">
    <source>
        <dbReference type="SAM" id="SignalP"/>
    </source>
</evidence>
<keyword evidence="1" id="KW-1133">Transmembrane helix</keyword>
<dbReference type="Proteomes" id="UP000250123">
    <property type="component" value="Chromosome SHEWBE"/>
</dbReference>
<dbReference type="RefSeq" id="WP_231926285.1">
    <property type="nucleotide sequence ID" value="NZ_LS483452.1"/>
</dbReference>
<dbReference type="CDD" id="cd01949">
    <property type="entry name" value="GGDEF"/>
    <property type="match status" value="1"/>
</dbReference>
<evidence type="ECO:0000256" key="1">
    <source>
        <dbReference type="SAM" id="Phobius"/>
    </source>
</evidence>
<dbReference type="PANTHER" id="PTHR46663:SF2">
    <property type="entry name" value="GGDEF DOMAIN-CONTAINING PROTEIN"/>
    <property type="match status" value="1"/>
</dbReference>
<dbReference type="InterPro" id="IPR052163">
    <property type="entry name" value="DGC-Regulatory_Protein"/>
</dbReference>
<dbReference type="AlphaFoldDB" id="A0A330M3F6"/>
<evidence type="ECO:0000313" key="5">
    <source>
        <dbReference type="Proteomes" id="UP000250123"/>
    </source>
</evidence>
<feature type="domain" description="GGDEF" evidence="3">
    <location>
        <begin position="801"/>
        <end position="932"/>
    </location>
</feature>
<dbReference type="Gene3D" id="3.40.190.10">
    <property type="entry name" value="Periplasmic binding protein-like II"/>
    <property type="match status" value="6"/>
</dbReference>
<accession>A0A330M3F6</accession>
<dbReference type="SUPFAM" id="SSF53850">
    <property type="entry name" value="Periplasmic binding protein-like II"/>
    <property type="match status" value="3"/>
</dbReference>
<reference evidence="5" key="1">
    <citation type="submission" date="2018-06" db="EMBL/GenBank/DDBJ databases">
        <authorList>
            <person name="Cea G.-C."/>
            <person name="William W."/>
        </authorList>
    </citation>
    <scope>NUCLEOTIDE SEQUENCE [LARGE SCALE GENOMIC DNA]</scope>
    <source>
        <strain evidence="5">DB21MT-2</strain>
    </source>
</reference>
<dbReference type="PANTHER" id="PTHR46663">
    <property type="entry name" value="DIGUANYLATE CYCLASE DGCT-RELATED"/>
    <property type="match status" value="1"/>
</dbReference>
<keyword evidence="2" id="KW-0732">Signal</keyword>
<feature type="transmembrane region" description="Helical" evidence="1">
    <location>
        <begin position="733"/>
        <end position="753"/>
    </location>
</feature>
<dbReference type="InterPro" id="IPR043128">
    <property type="entry name" value="Rev_trsase/Diguanyl_cyclase"/>
</dbReference>
<gene>
    <name evidence="4" type="ORF">SHEWBE_2582</name>
</gene>
<dbReference type="NCBIfam" id="TIGR00254">
    <property type="entry name" value="GGDEF"/>
    <property type="match status" value="1"/>
</dbReference>
<protein>
    <submittedName>
        <fullName evidence="4">Extracellular solute-binding protein, family 3/GGDEF domain protein</fullName>
    </submittedName>
</protein>
<dbReference type="CDD" id="cd01007">
    <property type="entry name" value="PBP2_BvgS_HisK_like"/>
    <property type="match status" value="1"/>
</dbReference>
<dbReference type="SMART" id="SM00267">
    <property type="entry name" value="GGDEF"/>
    <property type="match status" value="1"/>
</dbReference>
<keyword evidence="1" id="KW-0472">Membrane</keyword>
<name>A0A330M3F6_9GAMM</name>
<dbReference type="KEGG" id="sbk:SHEWBE_2582"/>
<dbReference type="SUPFAM" id="SSF55073">
    <property type="entry name" value="Nucleotide cyclase"/>
    <property type="match status" value="1"/>
</dbReference>